<keyword evidence="3" id="KW-0804">Transcription</keyword>
<dbReference type="InterPro" id="IPR036388">
    <property type="entry name" value="WH-like_DNA-bd_sf"/>
</dbReference>
<sequence length="338" mass="36564">MQTGPASGAIPVALCFMVVRYELTGSALAGVRFAISPLNELVLSLRSWRDPGRYPLHLPWVRRTRPLHERLDTEVLEALVSPRNWLPDFLTPQPSSPLTRFEDELARLSSTPAATVTQGLLATYETDAQIPAVLRGDRALQRVVSALNDYWELCFAPDWPRMRAVLEADVTYRGRQIAQHGLAAMFADLTDRVRMDGDGVEVRTGSGTVWAGRADQGLTLVPTLWTSAVCVAVSPDDLSTIIYLARGSATVWESAPPPAAGALAGVLGSHRAALLQRLEAPASSTELALNLGVTPTAVNQHLRALRAAGLLVAVRDGRSVLYRRSDLADQMLTSITSG</sequence>
<reference evidence="6" key="1">
    <citation type="journal article" date="2019" name="Int. J. Syst. Evol. Microbiol.">
        <title>The Global Catalogue of Microorganisms (GCM) 10K type strain sequencing project: providing services to taxonomists for standard genome sequencing and annotation.</title>
        <authorList>
            <consortium name="The Broad Institute Genomics Platform"/>
            <consortium name="The Broad Institute Genome Sequencing Center for Infectious Disease"/>
            <person name="Wu L."/>
            <person name="Ma J."/>
        </authorList>
    </citation>
    <scope>NUCLEOTIDE SEQUENCE [LARGE SCALE GENOMIC DNA]</scope>
    <source>
        <strain evidence="6">JCM 16902</strain>
    </source>
</reference>
<dbReference type="InterPro" id="IPR011991">
    <property type="entry name" value="ArsR-like_HTH"/>
</dbReference>
<dbReference type="Pfam" id="PF12840">
    <property type="entry name" value="HTH_20"/>
    <property type="match status" value="1"/>
</dbReference>
<keyword evidence="2" id="KW-0238">DNA-binding</keyword>
<evidence type="ECO:0000313" key="6">
    <source>
        <dbReference type="Proteomes" id="UP001501074"/>
    </source>
</evidence>
<evidence type="ECO:0000259" key="4">
    <source>
        <dbReference type="PROSITE" id="PS50987"/>
    </source>
</evidence>
<dbReference type="InterPro" id="IPR036390">
    <property type="entry name" value="WH_DNA-bd_sf"/>
</dbReference>
<dbReference type="PANTHER" id="PTHR43132:SF8">
    <property type="entry name" value="HTH-TYPE TRANSCRIPTIONAL REGULATOR KMTR"/>
    <property type="match status" value="1"/>
</dbReference>
<dbReference type="Proteomes" id="UP001501074">
    <property type="component" value="Unassembled WGS sequence"/>
</dbReference>
<dbReference type="SMART" id="SM00418">
    <property type="entry name" value="HTH_ARSR"/>
    <property type="match status" value="1"/>
</dbReference>
<name>A0ABP7ALZ9_9ACTN</name>
<gene>
    <name evidence="5" type="ORF">GCM10022223_62160</name>
</gene>
<accession>A0ABP7ALZ9</accession>
<feature type="domain" description="HTH arsR-type" evidence="4">
    <location>
        <begin position="251"/>
        <end position="338"/>
    </location>
</feature>
<dbReference type="Gene3D" id="1.10.10.10">
    <property type="entry name" value="Winged helix-like DNA-binding domain superfamily/Winged helix DNA-binding domain"/>
    <property type="match status" value="1"/>
</dbReference>
<proteinExistence type="predicted"/>
<evidence type="ECO:0000256" key="3">
    <source>
        <dbReference type="ARBA" id="ARBA00023163"/>
    </source>
</evidence>
<comment type="caution">
    <text evidence="5">The sequence shown here is derived from an EMBL/GenBank/DDBJ whole genome shotgun (WGS) entry which is preliminary data.</text>
</comment>
<dbReference type="InterPro" id="IPR001845">
    <property type="entry name" value="HTH_ArsR_DNA-bd_dom"/>
</dbReference>
<keyword evidence="6" id="KW-1185">Reference proteome</keyword>
<dbReference type="SUPFAM" id="SSF46785">
    <property type="entry name" value="Winged helix' DNA-binding domain"/>
    <property type="match status" value="1"/>
</dbReference>
<protein>
    <submittedName>
        <fullName evidence="5">DUF5937 family protein</fullName>
    </submittedName>
</protein>
<dbReference type="PANTHER" id="PTHR43132">
    <property type="entry name" value="ARSENICAL RESISTANCE OPERON REPRESSOR ARSR-RELATED"/>
    <property type="match status" value="1"/>
</dbReference>
<dbReference type="EMBL" id="BAAAZO010000012">
    <property type="protein sequence ID" value="GAA3635308.1"/>
    <property type="molecule type" value="Genomic_DNA"/>
</dbReference>
<keyword evidence="1" id="KW-0805">Transcription regulation</keyword>
<dbReference type="PROSITE" id="PS50987">
    <property type="entry name" value="HTH_ARSR_2"/>
    <property type="match status" value="1"/>
</dbReference>
<organism evidence="5 6">
    <name type="scientific">Kineosporia mesophila</name>
    <dbReference type="NCBI Taxonomy" id="566012"/>
    <lineage>
        <taxon>Bacteria</taxon>
        <taxon>Bacillati</taxon>
        <taxon>Actinomycetota</taxon>
        <taxon>Actinomycetes</taxon>
        <taxon>Kineosporiales</taxon>
        <taxon>Kineosporiaceae</taxon>
        <taxon>Kineosporia</taxon>
    </lineage>
</organism>
<dbReference type="CDD" id="cd00090">
    <property type="entry name" value="HTH_ARSR"/>
    <property type="match status" value="1"/>
</dbReference>
<dbReference type="InterPro" id="IPR051011">
    <property type="entry name" value="Metal_resp_trans_reg"/>
</dbReference>
<evidence type="ECO:0000313" key="5">
    <source>
        <dbReference type="EMBL" id="GAA3635308.1"/>
    </source>
</evidence>
<evidence type="ECO:0000256" key="2">
    <source>
        <dbReference type="ARBA" id="ARBA00023125"/>
    </source>
</evidence>
<evidence type="ECO:0000256" key="1">
    <source>
        <dbReference type="ARBA" id="ARBA00023015"/>
    </source>
</evidence>